<evidence type="ECO:0000256" key="2">
    <source>
        <dbReference type="ARBA" id="ARBA00007091"/>
    </source>
</evidence>
<dbReference type="Pfam" id="PF01161">
    <property type="entry name" value="PBP"/>
    <property type="match status" value="1"/>
</dbReference>
<dbReference type="PANTHER" id="PTHR11362:SF13">
    <property type="entry name" value="PROTEIN TERMINAL FLOWER 1"/>
    <property type="match status" value="1"/>
</dbReference>
<comment type="subcellular location">
    <subcellularLocation>
        <location evidence="1">Cytoplasm</location>
    </subcellularLocation>
</comment>
<name>A0A8S0U4R2_OLEEU</name>
<reference evidence="3 4" key="1">
    <citation type="submission" date="2019-12" db="EMBL/GenBank/DDBJ databases">
        <authorList>
            <person name="Alioto T."/>
            <person name="Alioto T."/>
            <person name="Gomez Garrido J."/>
        </authorList>
    </citation>
    <scope>NUCLEOTIDE SEQUENCE [LARGE SCALE GENOMIC DNA]</scope>
</reference>
<dbReference type="GO" id="GO:0005634">
    <property type="term" value="C:nucleus"/>
    <property type="evidence" value="ECO:0007669"/>
    <property type="project" value="TreeGrafter"/>
</dbReference>
<dbReference type="GO" id="GO:0005737">
    <property type="term" value="C:cytoplasm"/>
    <property type="evidence" value="ECO:0007669"/>
    <property type="project" value="UniProtKB-SubCell"/>
</dbReference>
<protein>
    <submittedName>
        <fullName evidence="3">TERMINAL FLOWER 1-like</fullName>
    </submittedName>
</protein>
<dbReference type="GO" id="GO:0010228">
    <property type="term" value="P:vegetative to reproductive phase transition of meristem"/>
    <property type="evidence" value="ECO:0007669"/>
    <property type="project" value="TreeGrafter"/>
</dbReference>
<dbReference type="EMBL" id="CACTIH010007451">
    <property type="protein sequence ID" value="CAA3013754.1"/>
    <property type="molecule type" value="Genomic_DNA"/>
</dbReference>
<dbReference type="AlphaFoldDB" id="A0A8S0U4R2"/>
<dbReference type="SUPFAM" id="SSF49777">
    <property type="entry name" value="PEBP-like"/>
    <property type="match status" value="1"/>
</dbReference>
<dbReference type="PANTHER" id="PTHR11362">
    <property type="entry name" value="PHOSPHATIDYLETHANOLAMINE-BINDING PROTEIN"/>
    <property type="match status" value="1"/>
</dbReference>
<organism evidence="3 4">
    <name type="scientific">Olea europaea subsp. europaea</name>
    <dbReference type="NCBI Taxonomy" id="158383"/>
    <lineage>
        <taxon>Eukaryota</taxon>
        <taxon>Viridiplantae</taxon>
        <taxon>Streptophyta</taxon>
        <taxon>Embryophyta</taxon>
        <taxon>Tracheophyta</taxon>
        <taxon>Spermatophyta</taxon>
        <taxon>Magnoliopsida</taxon>
        <taxon>eudicotyledons</taxon>
        <taxon>Gunneridae</taxon>
        <taxon>Pentapetalae</taxon>
        <taxon>asterids</taxon>
        <taxon>lamiids</taxon>
        <taxon>Lamiales</taxon>
        <taxon>Oleaceae</taxon>
        <taxon>Oleeae</taxon>
        <taxon>Olea</taxon>
    </lineage>
</organism>
<dbReference type="GO" id="GO:0009910">
    <property type="term" value="P:negative regulation of flower development"/>
    <property type="evidence" value="ECO:0007669"/>
    <property type="project" value="TreeGrafter"/>
</dbReference>
<dbReference type="Gene3D" id="3.90.280.10">
    <property type="entry name" value="PEBP-like"/>
    <property type="match status" value="1"/>
</dbReference>
<evidence type="ECO:0000256" key="1">
    <source>
        <dbReference type="ARBA" id="ARBA00004496"/>
    </source>
</evidence>
<sequence length="172" mass="19304">MARELEPLIVGRVIGDVLDSFTPTIKMSVTYGNKQVFNGHEFYPSTVTARPRVEVSGGDMRTFYTLVMTDPDVPGPSDPYLREHVHWLVTNIPGTTDVTFGTELMSYEIPRPNIGIHRFVFVLFKQKGRQTVSLPASSDHFSTRNFAAENELGLPVAAVFFNAQRDTAARRR</sequence>
<dbReference type="InterPro" id="IPR036610">
    <property type="entry name" value="PEBP-like_sf"/>
</dbReference>
<dbReference type="CDD" id="cd00866">
    <property type="entry name" value="PEBP_euk"/>
    <property type="match status" value="1"/>
</dbReference>
<dbReference type="Gramene" id="OE9A077048T1">
    <property type="protein sequence ID" value="OE9A077048C1"/>
    <property type="gene ID" value="OE9A077048"/>
</dbReference>
<dbReference type="PROSITE" id="PS01220">
    <property type="entry name" value="PBP"/>
    <property type="match status" value="1"/>
</dbReference>
<comment type="caution">
    <text evidence="3">The sequence shown here is derived from an EMBL/GenBank/DDBJ whole genome shotgun (WGS) entry which is preliminary data.</text>
</comment>
<dbReference type="InterPro" id="IPR035810">
    <property type="entry name" value="PEBP_euk"/>
</dbReference>
<keyword evidence="4" id="KW-1185">Reference proteome</keyword>
<dbReference type="FunFam" id="3.90.280.10:FF:000001">
    <property type="entry name" value="Terminal flower 1"/>
    <property type="match status" value="1"/>
</dbReference>
<dbReference type="OrthoDB" id="2506647at2759"/>
<dbReference type="InterPro" id="IPR001858">
    <property type="entry name" value="Phosphatidylethanolamine-bd_CS"/>
</dbReference>
<evidence type="ECO:0000313" key="4">
    <source>
        <dbReference type="Proteomes" id="UP000594638"/>
    </source>
</evidence>
<evidence type="ECO:0000313" key="3">
    <source>
        <dbReference type="EMBL" id="CAA3013754.1"/>
    </source>
</evidence>
<dbReference type="InterPro" id="IPR008914">
    <property type="entry name" value="PEBP"/>
</dbReference>
<comment type="similarity">
    <text evidence="2">Belongs to the phosphatidylethanolamine-binding protein family.</text>
</comment>
<gene>
    <name evidence="3" type="ORF">OLEA9_A077048</name>
</gene>
<accession>A0A8S0U4R2</accession>
<dbReference type="Proteomes" id="UP000594638">
    <property type="component" value="Unassembled WGS sequence"/>
</dbReference>
<proteinExistence type="inferred from homology"/>